<proteinExistence type="predicted"/>
<feature type="transmembrane region" description="Helical" evidence="5">
    <location>
        <begin position="61"/>
        <end position="80"/>
    </location>
</feature>
<dbReference type="EMBL" id="CP002156">
    <property type="protein sequence ID" value="ADM09129.1"/>
    <property type="molecule type" value="Genomic_DNA"/>
</dbReference>
<feature type="transmembrane region" description="Helical" evidence="5">
    <location>
        <begin position="119"/>
        <end position="138"/>
    </location>
</feature>
<protein>
    <submittedName>
        <fullName evidence="6">Integral membrane protein</fullName>
    </submittedName>
</protein>
<feature type="transmembrane region" description="Helical" evidence="5">
    <location>
        <begin position="173"/>
        <end position="191"/>
    </location>
</feature>
<accession>E0TG86</accession>
<dbReference type="OrthoDB" id="9793828at2"/>
<dbReference type="InterPro" id="IPR006214">
    <property type="entry name" value="Bax_inhibitor_1-related"/>
</dbReference>
<feature type="transmembrane region" description="Helical" evidence="5">
    <location>
        <begin position="150"/>
        <end position="167"/>
    </location>
</feature>
<dbReference type="HOGENOM" id="CLU_058671_1_1_5"/>
<dbReference type="KEGG" id="pbr:PB2503_05272"/>
<evidence type="ECO:0000256" key="1">
    <source>
        <dbReference type="ARBA" id="ARBA00004141"/>
    </source>
</evidence>
<dbReference type="Proteomes" id="UP000001302">
    <property type="component" value="Chromosome"/>
</dbReference>
<dbReference type="CDD" id="cd10432">
    <property type="entry name" value="BI-1-like_bacterial"/>
    <property type="match status" value="1"/>
</dbReference>
<name>E0TG86_PARBH</name>
<keyword evidence="3 5" id="KW-1133">Transmembrane helix</keyword>
<keyword evidence="2 5" id="KW-0812">Transmembrane</keyword>
<feature type="transmembrane region" description="Helical" evidence="5">
    <location>
        <begin position="30"/>
        <end position="49"/>
    </location>
</feature>
<keyword evidence="4 5" id="KW-0472">Membrane</keyword>
<evidence type="ECO:0000256" key="4">
    <source>
        <dbReference type="ARBA" id="ARBA00023136"/>
    </source>
</evidence>
<organism evidence="6 7">
    <name type="scientific">Parvularcula bermudensis (strain ATCC BAA-594 / HTCC2503 / KCTC 12087)</name>
    <dbReference type="NCBI Taxonomy" id="314260"/>
    <lineage>
        <taxon>Bacteria</taxon>
        <taxon>Pseudomonadati</taxon>
        <taxon>Pseudomonadota</taxon>
        <taxon>Alphaproteobacteria</taxon>
        <taxon>Parvularculales</taxon>
        <taxon>Parvularculaceae</taxon>
        <taxon>Parvularcula</taxon>
    </lineage>
</organism>
<dbReference type="STRING" id="314260.PB2503_05272"/>
<feature type="transmembrane region" description="Helical" evidence="5">
    <location>
        <begin position="211"/>
        <end position="231"/>
    </location>
</feature>
<sequence>MSETERLYRRNQGTTDVAFDEGLRRYMLGVYNYMSMGVAVTALVGLFFMTNRAAFEFASGLSFIPFIGVLALGFFAPKMIFNGSTAMAHGAYWAYVGLWGLLIGPVVAAYAGAGLGLEIVKAFFITVSIFAATSIYGYTTKKDLAPWGKFLFMASIGFLVAIVVNFFLQSEMFSYLISMGVVLLVSAITAYETQMVRNLYVAGAGEANQRASIFGAFALYGSFVTLFIHILNLLGMTRD</sequence>
<evidence type="ECO:0000256" key="2">
    <source>
        <dbReference type="ARBA" id="ARBA00022692"/>
    </source>
</evidence>
<feature type="transmembrane region" description="Helical" evidence="5">
    <location>
        <begin position="92"/>
        <end position="113"/>
    </location>
</feature>
<dbReference type="eggNOG" id="COG0670">
    <property type="taxonomic scope" value="Bacteria"/>
</dbReference>
<reference evidence="6 7" key="2">
    <citation type="journal article" date="2011" name="J. Bacteriol.">
        <title>Complete genome sequence of strain HTCC2503T of Parvularcula bermudensis, the type species of the order "Parvularculales" in the class Alphaproteobacteria.</title>
        <authorList>
            <person name="Oh H.M."/>
            <person name="Kang I."/>
            <person name="Vergin K.L."/>
            <person name="Kang D."/>
            <person name="Rhee K.H."/>
            <person name="Giovannoni S.J."/>
            <person name="Cho J.C."/>
        </authorList>
    </citation>
    <scope>NUCLEOTIDE SEQUENCE [LARGE SCALE GENOMIC DNA]</scope>
    <source>
        <strain evidence="7">ATCC BAA-594 / HTCC2503 / KCTC 12087</strain>
    </source>
</reference>
<dbReference type="AlphaFoldDB" id="E0TG86"/>
<dbReference type="RefSeq" id="WP_013300103.1">
    <property type="nucleotide sequence ID" value="NC_014414.1"/>
</dbReference>
<evidence type="ECO:0000256" key="3">
    <source>
        <dbReference type="ARBA" id="ARBA00022989"/>
    </source>
</evidence>
<reference evidence="7" key="1">
    <citation type="submission" date="2010-08" db="EMBL/GenBank/DDBJ databases">
        <title>Genome sequence of Parvularcula bermudensis HTCC2503.</title>
        <authorList>
            <person name="Kang D.-M."/>
            <person name="Oh H.-M."/>
            <person name="Cho J.-C."/>
        </authorList>
    </citation>
    <scope>NUCLEOTIDE SEQUENCE [LARGE SCALE GENOMIC DNA]</scope>
    <source>
        <strain evidence="7">ATCC BAA-594 / HTCC2503 / KCTC 12087</strain>
    </source>
</reference>
<dbReference type="GO" id="GO:0016020">
    <property type="term" value="C:membrane"/>
    <property type="evidence" value="ECO:0007669"/>
    <property type="project" value="UniProtKB-SubCell"/>
</dbReference>
<evidence type="ECO:0000313" key="6">
    <source>
        <dbReference type="EMBL" id="ADM09129.1"/>
    </source>
</evidence>
<evidence type="ECO:0000256" key="5">
    <source>
        <dbReference type="SAM" id="Phobius"/>
    </source>
</evidence>
<gene>
    <name evidence="6" type="ordered locus">PB2503_05272</name>
</gene>
<comment type="subcellular location">
    <subcellularLocation>
        <location evidence="1">Membrane</location>
        <topology evidence="1">Multi-pass membrane protein</topology>
    </subcellularLocation>
</comment>
<evidence type="ECO:0000313" key="7">
    <source>
        <dbReference type="Proteomes" id="UP000001302"/>
    </source>
</evidence>
<keyword evidence="7" id="KW-1185">Reference proteome</keyword>
<dbReference type="Pfam" id="PF01027">
    <property type="entry name" value="Bax1-I"/>
    <property type="match status" value="1"/>
</dbReference>